<dbReference type="InterPro" id="IPR049293">
    <property type="entry name" value="DUF6843"/>
</dbReference>
<keyword evidence="3" id="KW-1185">Reference proteome</keyword>
<protein>
    <recommendedName>
        <fullName evidence="1">DUF6843 domain-containing protein</fullName>
    </recommendedName>
</protein>
<feature type="domain" description="DUF6843" evidence="1">
    <location>
        <begin position="29"/>
        <end position="113"/>
    </location>
</feature>
<dbReference type="EMBL" id="MBTG01000018">
    <property type="protein sequence ID" value="OPH55989.1"/>
    <property type="molecule type" value="Genomic_DNA"/>
</dbReference>
<evidence type="ECO:0000313" key="2">
    <source>
        <dbReference type="EMBL" id="OPH55989.1"/>
    </source>
</evidence>
<name>A0A1V4HH35_9BACL</name>
<reference evidence="3" key="1">
    <citation type="submission" date="2016-07" db="EMBL/GenBank/DDBJ databases">
        <authorList>
            <person name="Florea S."/>
            <person name="Webb J.S."/>
            <person name="Jaromczyk J."/>
            <person name="Schardl C.L."/>
        </authorList>
    </citation>
    <scope>NUCLEOTIDE SEQUENCE [LARGE SCALE GENOMIC DNA]</scope>
    <source>
        <strain evidence="3">CY1</strain>
    </source>
</reference>
<dbReference type="Proteomes" id="UP000190626">
    <property type="component" value="Unassembled WGS sequence"/>
</dbReference>
<evidence type="ECO:0000259" key="1">
    <source>
        <dbReference type="Pfam" id="PF20862"/>
    </source>
</evidence>
<sequence length="124" mass="14041">MKKYLFIALTIMVLGLIFLITTTNKNPLHIYLLPENFVGEVEVTFDQLDYPPLTKERNTFIYHIPKSGKLKTSNTMESGPVEVYYVDNQGQRKKVSHEHFSGVSSHGGGEDNQTVATFFIGTKE</sequence>
<evidence type="ECO:0000313" key="3">
    <source>
        <dbReference type="Proteomes" id="UP000190626"/>
    </source>
</evidence>
<gene>
    <name evidence="2" type="ORF">BC351_29275</name>
</gene>
<comment type="caution">
    <text evidence="2">The sequence shown here is derived from an EMBL/GenBank/DDBJ whole genome shotgun (WGS) entry which is preliminary data.</text>
</comment>
<dbReference type="RefSeq" id="WP_079414491.1">
    <property type="nucleotide sequence ID" value="NZ_MBTG01000018.1"/>
</dbReference>
<accession>A0A1V4HH35</accession>
<dbReference type="Pfam" id="PF20862">
    <property type="entry name" value="DUF6843"/>
    <property type="match status" value="1"/>
</dbReference>
<organism evidence="2 3">
    <name type="scientific">Paenibacillus ferrarius</name>
    <dbReference type="NCBI Taxonomy" id="1469647"/>
    <lineage>
        <taxon>Bacteria</taxon>
        <taxon>Bacillati</taxon>
        <taxon>Bacillota</taxon>
        <taxon>Bacilli</taxon>
        <taxon>Bacillales</taxon>
        <taxon>Paenibacillaceae</taxon>
        <taxon>Paenibacillus</taxon>
    </lineage>
</organism>
<dbReference type="OrthoDB" id="68404at2"/>
<proteinExistence type="predicted"/>
<dbReference type="AlphaFoldDB" id="A0A1V4HH35"/>